<organism evidence="2 3">
    <name type="scientific">Gnathostoma spinigerum</name>
    <dbReference type="NCBI Taxonomy" id="75299"/>
    <lineage>
        <taxon>Eukaryota</taxon>
        <taxon>Metazoa</taxon>
        <taxon>Ecdysozoa</taxon>
        <taxon>Nematoda</taxon>
        <taxon>Chromadorea</taxon>
        <taxon>Rhabditida</taxon>
        <taxon>Spirurina</taxon>
        <taxon>Gnathostomatomorpha</taxon>
        <taxon>Gnathostomatoidea</taxon>
        <taxon>Gnathostomatidae</taxon>
        <taxon>Gnathostoma</taxon>
    </lineage>
</organism>
<keyword evidence="3" id="KW-1185">Reference proteome</keyword>
<dbReference type="Proteomes" id="UP001608902">
    <property type="component" value="Unassembled WGS sequence"/>
</dbReference>
<sequence>MAFAPFFLPSGTEKAETASTTTGIYSSTLLPKYSVDRVVNQVEAVGGKVNDLVVNAQKQGDLIVQRGEETAQFASEQFALLRKTIDMALVKVQDRLGSFPVVMAAICLAAAVICVLLVVVYGLIRGSEFFVKRYSRLEQNKNSWHQEN</sequence>
<proteinExistence type="predicted"/>
<evidence type="ECO:0000313" key="3">
    <source>
        <dbReference type="Proteomes" id="UP001608902"/>
    </source>
</evidence>
<dbReference type="EMBL" id="JBGFUD010010836">
    <property type="protein sequence ID" value="MFH4983025.1"/>
    <property type="molecule type" value="Genomic_DNA"/>
</dbReference>
<keyword evidence="1" id="KW-0472">Membrane</keyword>
<dbReference type="AlphaFoldDB" id="A0ABD6F225"/>
<evidence type="ECO:0000256" key="1">
    <source>
        <dbReference type="SAM" id="Phobius"/>
    </source>
</evidence>
<keyword evidence="1" id="KW-1133">Transmembrane helix</keyword>
<protein>
    <recommendedName>
        <fullName evidence="4">V-SNARE coiled-coil homology domain-containing protein</fullName>
    </recommendedName>
</protein>
<name>A0ABD6F225_9BILA</name>
<gene>
    <name evidence="2" type="ORF">AB6A40_009734</name>
</gene>
<comment type="caution">
    <text evidence="2">The sequence shown here is derived from an EMBL/GenBank/DDBJ whole genome shotgun (WGS) entry which is preliminary data.</text>
</comment>
<keyword evidence="1" id="KW-0812">Transmembrane</keyword>
<evidence type="ECO:0008006" key="4">
    <source>
        <dbReference type="Google" id="ProtNLM"/>
    </source>
</evidence>
<reference evidence="2 3" key="1">
    <citation type="submission" date="2024-08" db="EMBL/GenBank/DDBJ databases">
        <title>Gnathostoma spinigerum genome.</title>
        <authorList>
            <person name="Gonzalez-Bertolin B."/>
            <person name="Monzon S."/>
            <person name="Zaballos A."/>
            <person name="Jimenez P."/>
            <person name="Dekumyoy P."/>
            <person name="Varona S."/>
            <person name="Cuesta I."/>
            <person name="Sumanam S."/>
            <person name="Adisakwattana P."/>
            <person name="Gasser R.B."/>
            <person name="Hernandez-Gonzalez A."/>
            <person name="Young N.D."/>
            <person name="Perteguer M.J."/>
        </authorList>
    </citation>
    <scope>NUCLEOTIDE SEQUENCE [LARGE SCALE GENOMIC DNA]</scope>
    <source>
        <strain evidence="2">AL3</strain>
        <tissue evidence="2">Liver</tissue>
    </source>
</reference>
<feature type="transmembrane region" description="Helical" evidence="1">
    <location>
        <begin position="101"/>
        <end position="124"/>
    </location>
</feature>
<evidence type="ECO:0000313" key="2">
    <source>
        <dbReference type="EMBL" id="MFH4983025.1"/>
    </source>
</evidence>
<accession>A0ABD6F225</accession>